<reference evidence="2" key="1">
    <citation type="submission" date="2025-08" db="UniProtKB">
        <authorList>
            <consortium name="RefSeq"/>
        </authorList>
    </citation>
    <scope>IDENTIFICATION</scope>
    <source>
        <tissue evidence="2">Leukocyte</tissue>
    </source>
</reference>
<protein>
    <submittedName>
        <fullName evidence="2">Uncharacterized protein LOC109694240</fullName>
    </submittedName>
</protein>
<evidence type="ECO:0000256" key="1">
    <source>
        <dbReference type="SAM" id="MobiDB-lite"/>
    </source>
</evidence>
<feature type="region of interest" description="Disordered" evidence="1">
    <location>
        <begin position="193"/>
        <end position="219"/>
    </location>
</feature>
<gene>
    <name evidence="2" type="primary">LOC109694240</name>
</gene>
<dbReference type="KEGG" id="ccan:109694240"/>
<evidence type="ECO:0000313" key="2">
    <source>
        <dbReference type="RefSeq" id="XP_020031631.1"/>
    </source>
</evidence>
<feature type="region of interest" description="Disordered" evidence="1">
    <location>
        <begin position="32"/>
        <end position="58"/>
    </location>
</feature>
<organism evidence="2">
    <name type="scientific">Castor canadensis</name>
    <name type="common">American beaver</name>
    <dbReference type="NCBI Taxonomy" id="51338"/>
    <lineage>
        <taxon>Eukaryota</taxon>
        <taxon>Metazoa</taxon>
        <taxon>Chordata</taxon>
        <taxon>Craniata</taxon>
        <taxon>Vertebrata</taxon>
        <taxon>Euteleostomi</taxon>
        <taxon>Mammalia</taxon>
        <taxon>Eutheria</taxon>
        <taxon>Euarchontoglires</taxon>
        <taxon>Glires</taxon>
        <taxon>Rodentia</taxon>
        <taxon>Castorimorpha</taxon>
        <taxon>Castoridae</taxon>
        <taxon>Castor</taxon>
    </lineage>
</organism>
<dbReference type="RefSeq" id="XP_020031631.1">
    <property type="nucleotide sequence ID" value="XM_020176042.1"/>
</dbReference>
<proteinExistence type="predicted"/>
<accession>A0A8B7VHZ4</accession>
<name>A0A8B7VHZ4_CASCN</name>
<dbReference type="AlphaFoldDB" id="A0A8B7VHZ4"/>
<sequence length="302" mass="32563">MTSATEPFPRPRLRAVHVGCRRSLRQSAADAITDYKSQEPPGALEDYKSQRPQGTRGRCPCRARGLRASWSPWKDPAQCLHPDNVGRLTLEVKGIGVAWCGLSSSERCWVPGWPGGFGVVAAAGLRRQLFRAWAASPSLSSLRTWQLGWSLLHASRWFLQGKVVRVPPAPPPPREIGEGRALFPQGTGVWRRVSARAPRPKPASDLGGPGGGSRPFPPPCGLPRAGLDVAVRGAPADGLGRRRAGQVLCHPEPWRRWVLWGLLTGVKEDGGSGLGSSASKRLGILVKKGRFLGLPHPQVLIG</sequence>